<feature type="disulfide bond" evidence="5">
    <location>
        <begin position="197"/>
        <end position="206"/>
    </location>
</feature>
<dbReference type="Proteomes" id="UP000813462">
    <property type="component" value="Unassembled WGS sequence"/>
</dbReference>
<dbReference type="InterPro" id="IPR001938">
    <property type="entry name" value="Thaumatin"/>
</dbReference>
<dbReference type="SMART" id="SM00205">
    <property type="entry name" value="THN"/>
    <property type="match status" value="1"/>
</dbReference>
<feature type="disulfide bond" evidence="5">
    <location>
        <begin position="99"/>
        <end position="109"/>
    </location>
</feature>
<evidence type="ECO:0000256" key="2">
    <source>
        <dbReference type="ARBA" id="ARBA00010607"/>
    </source>
</evidence>
<keyword evidence="6" id="KW-1133">Transmembrane helix</keyword>
<keyword evidence="4 5" id="KW-1015">Disulfide bond</keyword>
<feature type="disulfide bond" evidence="5">
    <location>
        <begin position="54"/>
        <end position="257"/>
    </location>
</feature>
<evidence type="ECO:0000256" key="3">
    <source>
        <dbReference type="ARBA" id="ARBA00022525"/>
    </source>
</evidence>
<evidence type="ECO:0000256" key="1">
    <source>
        <dbReference type="ARBA" id="ARBA00004613"/>
    </source>
</evidence>
<dbReference type="GO" id="GO:0006952">
    <property type="term" value="P:defense response"/>
    <property type="evidence" value="ECO:0007669"/>
    <property type="project" value="UniProtKB-ARBA"/>
</dbReference>
<comment type="caution">
    <text evidence="7">The sequence shown here is derived from an EMBL/GenBank/DDBJ whole genome shotgun (WGS) entry which is preliminary data.</text>
</comment>
<dbReference type="AlphaFoldDB" id="A0A978UV91"/>
<feature type="disulfide bond" evidence="5">
    <location>
        <begin position="170"/>
        <end position="230"/>
    </location>
</feature>
<keyword evidence="6" id="KW-0472">Membrane</keyword>
<feature type="disulfide bond" evidence="5">
    <location>
        <begin position="207"/>
        <end position="217"/>
    </location>
</feature>
<reference evidence="7" key="1">
    <citation type="journal article" date="2021" name="Front. Plant Sci.">
        <title>Chromosome-Scale Genome Assembly for Chinese Sour Jujube and Insights Into Its Genome Evolution and Domestication Signature.</title>
        <authorList>
            <person name="Shen L.-Y."/>
            <person name="Luo H."/>
            <person name="Wang X.-L."/>
            <person name="Wang X.-M."/>
            <person name="Qiu X.-J."/>
            <person name="Liu H."/>
            <person name="Zhou S.-S."/>
            <person name="Jia K.-H."/>
            <person name="Nie S."/>
            <person name="Bao Y.-T."/>
            <person name="Zhang R.-G."/>
            <person name="Yun Q.-Z."/>
            <person name="Chai Y.-H."/>
            <person name="Lu J.-Y."/>
            <person name="Li Y."/>
            <person name="Zhao S.-W."/>
            <person name="Mao J.-F."/>
            <person name="Jia S.-G."/>
            <person name="Mao Y.-M."/>
        </authorList>
    </citation>
    <scope>NUCLEOTIDE SEQUENCE</scope>
    <source>
        <strain evidence="7">AT0</strain>
        <tissue evidence="7">Leaf</tissue>
    </source>
</reference>
<dbReference type="InterPro" id="IPR037176">
    <property type="entry name" value="Osmotin/thaumatin-like_sf"/>
</dbReference>
<feature type="disulfide bond" evidence="5">
    <location>
        <begin position="114"/>
        <end position="120"/>
    </location>
</feature>
<dbReference type="PANTHER" id="PTHR31048">
    <property type="entry name" value="OS03G0233200 PROTEIN"/>
    <property type="match status" value="1"/>
</dbReference>
<dbReference type="PRINTS" id="PR00347">
    <property type="entry name" value="THAUMATIN"/>
</dbReference>
<evidence type="ECO:0000313" key="7">
    <source>
        <dbReference type="EMBL" id="KAH7518791.1"/>
    </source>
</evidence>
<dbReference type="EMBL" id="JAEACU010000009">
    <property type="protein sequence ID" value="KAH7518791.1"/>
    <property type="molecule type" value="Genomic_DNA"/>
</dbReference>
<protein>
    <recommendedName>
        <fullName evidence="9">Pathogenesis-related protein 5-like</fullName>
    </recommendedName>
</protein>
<evidence type="ECO:0000256" key="6">
    <source>
        <dbReference type="SAM" id="Phobius"/>
    </source>
</evidence>
<feature type="disulfide bond" evidence="5">
    <location>
        <begin position="178"/>
        <end position="193"/>
    </location>
</feature>
<dbReference type="CDD" id="cd09218">
    <property type="entry name" value="TLP-PA"/>
    <property type="match status" value="1"/>
</dbReference>
<dbReference type="PROSITE" id="PS51367">
    <property type="entry name" value="THAUMATIN_2"/>
    <property type="match status" value="1"/>
</dbReference>
<name>A0A978UV91_ZIZJJ</name>
<dbReference type="GO" id="GO:0005576">
    <property type="term" value="C:extracellular region"/>
    <property type="evidence" value="ECO:0007669"/>
    <property type="project" value="UniProtKB-SubCell"/>
</dbReference>
<keyword evidence="6" id="KW-0812">Transmembrane</keyword>
<gene>
    <name evidence="7" type="ORF">FEM48_Zijuj09G0208400</name>
</gene>
<accession>A0A978UV91</accession>
<evidence type="ECO:0008006" key="9">
    <source>
        <dbReference type="Google" id="ProtNLM"/>
    </source>
</evidence>
<evidence type="ECO:0000313" key="8">
    <source>
        <dbReference type="Proteomes" id="UP000813462"/>
    </source>
</evidence>
<sequence length="303" mass="32510">MSASTSTKRKNTMAFNVRVLLLQRVLLILIMYIVTISGPKLSACAKSFTIANYCKETIWPGITHNENFSGGGFALKPGQSAVYTAPPGWNGRIWGRTGCNFDKNGNGKCQTGGCGDTINCTGPGSPPATIADFTLGDTDFYDVSLVDGFNLPIVVKPLNGGKGNCSTAGCDGDLRQSCPSELQAKSDGKVIACRSACEVFNTDEYCCRGNYGNPVACLPTNYSKAFKQFCPAAYSFAYDDPTSVITCSGADFSLTFCASRNQTVCSYHNQTLGCNGAKSLQIHSQRWWGIVFLALLPLMLTLF</sequence>
<comment type="similarity">
    <text evidence="2">Belongs to the thaumatin family.</text>
</comment>
<feature type="transmembrane region" description="Helical" evidence="6">
    <location>
        <begin position="21"/>
        <end position="38"/>
    </location>
</feature>
<comment type="subcellular location">
    <subcellularLocation>
        <location evidence="1">Secreted</location>
    </subcellularLocation>
</comment>
<feature type="disulfide bond" evidence="5">
    <location>
        <begin position="165"/>
        <end position="247"/>
    </location>
</feature>
<dbReference type="SUPFAM" id="SSF49870">
    <property type="entry name" value="Osmotin, thaumatin-like protein"/>
    <property type="match status" value="1"/>
</dbReference>
<evidence type="ECO:0000256" key="5">
    <source>
        <dbReference type="PIRSR" id="PIRSR002703-1"/>
    </source>
</evidence>
<dbReference type="Gene3D" id="2.60.110.10">
    <property type="entry name" value="Thaumatin"/>
    <property type="match status" value="1"/>
</dbReference>
<proteinExistence type="inferred from homology"/>
<dbReference type="Pfam" id="PF00314">
    <property type="entry name" value="Thaumatin"/>
    <property type="match status" value="1"/>
</dbReference>
<keyword evidence="3" id="KW-0964">Secreted</keyword>
<dbReference type="FunFam" id="2.60.110.10:FF:000002">
    <property type="entry name" value="Thaumatin-like protein 1a"/>
    <property type="match status" value="1"/>
</dbReference>
<evidence type="ECO:0000256" key="4">
    <source>
        <dbReference type="ARBA" id="ARBA00023157"/>
    </source>
</evidence>
<organism evidence="7 8">
    <name type="scientific">Ziziphus jujuba var. spinosa</name>
    <dbReference type="NCBI Taxonomy" id="714518"/>
    <lineage>
        <taxon>Eukaryota</taxon>
        <taxon>Viridiplantae</taxon>
        <taxon>Streptophyta</taxon>
        <taxon>Embryophyta</taxon>
        <taxon>Tracheophyta</taxon>
        <taxon>Spermatophyta</taxon>
        <taxon>Magnoliopsida</taxon>
        <taxon>eudicotyledons</taxon>
        <taxon>Gunneridae</taxon>
        <taxon>Pentapetalae</taxon>
        <taxon>rosids</taxon>
        <taxon>fabids</taxon>
        <taxon>Rosales</taxon>
        <taxon>Rhamnaceae</taxon>
        <taxon>Paliureae</taxon>
        <taxon>Ziziphus</taxon>
    </lineage>
</organism>
<dbReference type="PIRSF" id="PIRSF002703">
    <property type="entry name" value="Thaumatin"/>
    <property type="match status" value="1"/>
</dbReference>